<feature type="signal peptide" evidence="1">
    <location>
        <begin position="1"/>
        <end position="18"/>
    </location>
</feature>
<evidence type="ECO:0000313" key="2">
    <source>
        <dbReference type="EMBL" id="SHN12347.1"/>
    </source>
</evidence>
<keyword evidence="1" id="KW-0732">Signal</keyword>
<evidence type="ECO:0000313" key="3">
    <source>
        <dbReference type="Proteomes" id="UP000184092"/>
    </source>
</evidence>
<accession>A0A1M7P6R9</accession>
<gene>
    <name evidence="2" type="ORF">SAMN05216269_11439</name>
</gene>
<dbReference type="Proteomes" id="UP000184092">
    <property type="component" value="Unassembled WGS sequence"/>
</dbReference>
<dbReference type="EMBL" id="FRCL01000014">
    <property type="protein sequence ID" value="SHN12347.1"/>
    <property type="molecule type" value="Genomic_DNA"/>
</dbReference>
<dbReference type="PROSITE" id="PS51257">
    <property type="entry name" value="PROKAR_LIPOPROTEIN"/>
    <property type="match status" value="1"/>
</dbReference>
<name>A0A1M7P6R9_9FLAO</name>
<reference evidence="3" key="1">
    <citation type="submission" date="2016-11" db="EMBL/GenBank/DDBJ databases">
        <authorList>
            <person name="Varghese N."/>
            <person name="Submissions S."/>
        </authorList>
    </citation>
    <scope>NUCLEOTIDE SEQUENCE [LARGE SCALE GENOMIC DNA]</scope>
    <source>
        <strain evidence="3">CGMCC 1.2749</strain>
    </source>
</reference>
<evidence type="ECO:0000256" key="1">
    <source>
        <dbReference type="SAM" id="SignalP"/>
    </source>
</evidence>
<dbReference type="AlphaFoldDB" id="A0A1M7P6R9"/>
<protein>
    <submittedName>
        <fullName evidence="2">Uncharacterized protein</fullName>
    </submittedName>
</protein>
<feature type="chain" id="PRO_5012794159" evidence="1">
    <location>
        <begin position="19"/>
        <end position="60"/>
    </location>
</feature>
<organism evidence="2 3">
    <name type="scientific">Flavobacterium xinjiangense</name>
    <dbReference type="NCBI Taxonomy" id="178356"/>
    <lineage>
        <taxon>Bacteria</taxon>
        <taxon>Pseudomonadati</taxon>
        <taxon>Bacteroidota</taxon>
        <taxon>Flavobacteriia</taxon>
        <taxon>Flavobacteriales</taxon>
        <taxon>Flavobacteriaceae</taxon>
        <taxon>Flavobacterium</taxon>
    </lineage>
</organism>
<keyword evidence="3" id="KW-1185">Reference proteome</keyword>
<proteinExistence type="predicted"/>
<sequence>MKKLLIAMGCLSAVILMSSCTTDSIGDAEKETSSKYTKLSVSATDEVIPPPIDDRDKTKG</sequence>